<dbReference type="RefSeq" id="WP_394491702.1">
    <property type="nucleotide sequence ID" value="NZ_JBIGIA010000025.1"/>
</dbReference>
<dbReference type="InterPro" id="IPR000674">
    <property type="entry name" value="Ald_Oxase/Xan_DH_a/b"/>
</dbReference>
<dbReference type="PANTHER" id="PTHR47495:SF2">
    <property type="entry name" value="ALDEHYDE DEHYDROGENASE"/>
    <property type="match status" value="1"/>
</dbReference>
<dbReference type="Proteomes" id="UP001606305">
    <property type="component" value="Unassembled WGS sequence"/>
</dbReference>
<organism evidence="2 3">
    <name type="scientific">Pelomonas nitida</name>
    <dbReference type="NCBI Taxonomy" id="3299027"/>
    <lineage>
        <taxon>Bacteria</taxon>
        <taxon>Pseudomonadati</taxon>
        <taxon>Pseudomonadota</taxon>
        <taxon>Betaproteobacteria</taxon>
        <taxon>Burkholderiales</taxon>
        <taxon>Sphaerotilaceae</taxon>
        <taxon>Roseateles</taxon>
    </lineage>
</organism>
<accession>A0ABW7GCA4</accession>
<name>A0ABW7GCA4_9BURK</name>
<dbReference type="EMBL" id="JBIGIA010000025">
    <property type="protein sequence ID" value="MFG6459569.1"/>
    <property type="molecule type" value="Genomic_DNA"/>
</dbReference>
<dbReference type="Pfam" id="PF02738">
    <property type="entry name" value="MoCoBD_1"/>
    <property type="match status" value="1"/>
</dbReference>
<dbReference type="InterPro" id="IPR046867">
    <property type="entry name" value="AldOxase/xan_DH_MoCoBD2"/>
</dbReference>
<dbReference type="InterPro" id="IPR008274">
    <property type="entry name" value="AldOxase/xan_DH_MoCoBD1"/>
</dbReference>
<comment type="caution">
    <text evidence="2">The sequence shown here is derived from an EMBL/GenBank/DDBJ whole genome shotgun (WGS) entry which is preliminary data.</text>
</comment>
<proteinExistence type="predicted"/>
<dbReference type="SMART" id="SM01008">
    <property type="entry name" value="Ald_Xan_dh_C"/>
    <property type="match status" value="1"/>
</dbReference>
<dbReference type="InterPro" id="IPR006311">
    <property type="entry name" value="TAT_signal"/>
</dbReference>
<dbReference type="Gene3D" id="3.90.1170.50">
    <property type="entry name" value="Aldehyde oxidase/xanthine dehydrogenase, a/b hammerhead"/>
    <property type="match status" value="1"/>
</dbReference>
<sequence length="567" mass="61275">MSLDTLEMADLRHLVEGVERVWARMDDEPQVQAQAAPGLSRRGFMSYAAGIGGGLLLAVGAGTPSPASAQALPRPAQPFSPGAYVRIAPDGRITLYSKNPEIGQNIKTAFGLILAEELDARWPDVVVEQAPVDLVYGAQFSGGSLSVAQAWMTLRQAGAGARAMLLAAAAQRWSVPMAELTTSESTVRHAASGRTLRYGELATAAAALPVPQVEQLTLKDRKNFKLLGRRHRNVDGRAIVTGQPLYGIDVQLPDMRVAVFQKCPMVYGKVKSANLDEVRRLPGVEQAFVAEGTGKPTETLAGVVIIAKNTWSALAARRELVVVWDDAAASKDSWTHCTEQATQRMRKPVGEQIVQSGGGVDEALAAGRRVQAQYTYGFVAHGQLEPINCTAWYRRDRAGDSLTLWAPSQTPTAGRALVARLLALPVEKVEVHQQRIGGGFGRRLVNDYMVEAAFISRQAGGIPVKLMWTREDDMEHDFLRPGGFMAFQGALDGQGRLAAWNSHLVHFNSEGGAAVTAANWQPNEFPALHLANYRASQTLLPLKMPTGSHRAPGSNTAAWVVQCFLHE</sequence>
<dbReference type="InterPro" id="IPR052516">
    <property type="entry name" value="N-heterocyclic_Hydroxylase"/>
</dbReference>
<dbReference type="Pfam" id="PF20256">
    <property type="entry name" value="MoCoBD_2"/>
    <property type="match status" value="1"/>
</dbReference>
<protein>
    <submittedName>
        <fullName evidence="2">Molybdopterin cofactor-binding domain-containing protein</fullName>
    </submittedName>
</protein>
<evidence type="ECO:0000313" key="2">
    <source>
        <dbReference type="EMBL" id="MFG6459569.1"/>
    </source>
</evidence>
<evidence type="ECO:0000259" key="1">
    <source>
        <dbReference type="SMART" id="SM01008"/>
    </source>
</evidence>
<gene>
    <name evidence="2" type="ORF">ACG00X_22270</name>
</gene>
<dbReference type="InterPro" id="IPR037165">
    <property type="entry name" value="AldOxase/xan_DH_Mopterin-bd_sf"/>
</dbReference>
<dbReference type="Gene3D" id="3.30.365.10">
    <property type="entry name" value="Aldehyde oxidase/xanthine dehydrogenase, molybdopterin binding domain"/>
    <property type="match status" value="3"/>
</dbReference>
<reference evidence="2 3" key="1">
    <citation type="submission" date="2024-09" db="EMBL/GenBank/DDBJ databases">
        <title>Novel species of the genus Pelomonas and Roseateles isolated from streams.</title>
        <authorList>
            <person name="Lu H."/>
        </authorList>
    </citation>
    <scope>NUCLEOTIDE SEQUENCE [LARGE SCALE GENOMIC DNA]</scope>
    <source>
        <strain evidence="2 3">BYS96W</strain>
    </source>
</reference>
<dbReference type="SUPFAM" id="SSF56003">
    <property type="entry name" value="Molybdenum cofactor-binding domain"/>
    <property type="match status" value="2"/>
</dbReference>
<feature type="domain" description="Aldehyde oxidase/xanthine dehydrogenase a/b hammerhead" evidence="1">
    <location>
        <begin position="241"/>
        <end position="328"/>
    </location>
</feature>
<dbReference type="PROSITE" id="PS51318">
    <property type="entry name" value="TAT"/>
    <property type="match status" value="1"/>
</dbReference>
<evidence type="ECO:0000313" key="3">
    <source>
        <dbReference type="Proteomes" id="UP001606305"/>
    </source>
</evidence>
<keyword evidence="3" id="KW-1185">Reference proteome</keyword>
<dbReference type="PANTHER" id="PTHR47495">
    <property type="entry name" value="ALDEHYDE DEHYDROGENASE"/>
    <property type="match status" value="1"/>
</dbReference>